<evidence type="ECO:0000256" key="5">
    <source>
        <dbReference type="ARBA" id="ARBA00023004"/>
    </source>
</evidence>
<dbReference type="GO" id="GO:0005506">
    <property type="term" value="F:iron ion binding"/>
    <property type="evidence" value="ECO:0007669"/>
    <property type="project" value="InterPro"/>
</dbReference>
<evidence type="ECO:0000256" key="8">
    <source>
        <dbReference type="SAM" id="Phobius"/>
    </source>
</evidence>
<feature type="transmembrane region" description="Helical" evidence="8">
    <location>
        <begin position="22"/>
        <end position="43"/>
    </location>
</feature>
<feature type="transmembrane region" description="Helical" evidence="8">
    <location>
        <begin position="172"/>
        <end position="193"/>
    </location>
</feature>
<dbReference type="InterPro" id="IPR017972">
    <property type="entry name" value="Cyt_P450_CS"/>
</dbReference>
<evidence type="ECO:0000256" key="2">
    <source>
        <dbReference type="ARBA" id="ARBA00010617"/>
    </source>
</evidence>
<dbReference type="SUPFAM" id="SSF48264">
    <property type="entry name" value="Cytochrome P450"/>
    <property type="match status" value="1"/>
</dbReference>
<keyword evidence="8" id="KW-0472">Membrane</keyword>
<feature type="domain" description="Rhodopsin" evidence="9">
    <location>
        <begin position="39"/>
        <end position="268"/>
    </location>
</feature>
<dbReference type="Pfam" id="PF20684">
    <property type="entry name" value="Fung_rhodopsin"/>
    <property type="match status" value="1"/>
</dbReference>
<dbReference type="OrthoDB" id="3945418at2759"/>
<dbReference type="InterPro" id="IPR049326">
    <property type="entry name" value="Rhodopsin_dom_fungi"/>
</dbReference>
<keyword evidence="5 7" id="KW-0408">Iron</keyword>
<protein>
    <submittedName>
        <fullName evidence="10">Cytochrome P450</fullName>
    </submittedName>
</protein>
<evidence type="ECO:0000313" key="11">
    <source>
        <dbReference type="EMBL" id="KAF4312105.1"/>
    </source>
</evidence>
<gene>
    <name evidence="10" type="ORF">GTA08_BOTSDO02718</name>
    <name evidence="11" type="ORF">GTA08_BOTSDO12422</name>
</gene>
<dbReference type="Pfam" id="PF00067">
    <property type="entry name" value="p450"/>
    <property type="match status" value="1"/>
</dbReference>
<feature type="binding site" description="axial binding residue" evidence="7">
    <location>
        <position position="848"/>
    </location>
    <ligand>
        <name>heme</name>
        <dbReference type="ChEBI" id="CHEBI:30413"/>
    </ligand>
    <ligandPart>
        <name>Fe</name>
        <dbReference type="ChEBI" id="CHEBI:18248"/>
    </ligandPart>
</feature>
<keyword evidence="8" id="KW-0812">Transmembrane</keyword>
<dbReference type="AlphaFoldDB" id="A0A8H4IZQ7"/>
<keyword evidence="8" id="KW-1133">Transmembrane helix</keyword>
<dbReference type="CDD" id="cd11062">
    <property type="entry name" value="CYP58-like"/>
    <property type="match status" value="1"/>
</dbReference>
<dbReference type="GO" id="GO:0020037">
    <property type="term" value="F:heme binding"/>
    <property type="evidence" value="ECO:0007669"/>
    <property type="project" value="InterPro"/>
</dbReference>
<evidence type="ECO:0000313" key="12">
    <source>
        <dbReference type="Proteomes" id="UP000572817"/>
    </source>
</evidence>
<evidence type="ECO:0000256" key="3">
    <source>
        <dbReference type="ARBA" id="ARBA00022723"/>
    </source>
</evidence>
<comment type="cofactor">
    <cofactor evidence="1 7">
        <name>heme</name>
        <dbReference type="ChEBI" id="CHEBI:30413"/>
    </cofactor>
</comment>
<dbReference type="InterPro" id="IPR002401">
    <property type="entry name" value="Cyt_P450_E_grp-I"/>
</dbReference>
<dbReference type="GO" id="GO:0004497">
    <property type="term" value="F:monooxygenase activity"/>
    <property type="evidence" value="ECO:0007669"/>
    <property type="project" value="UniProtKB-KW"/>
</dbReference>
<dbReference type="InterPro" id="IPR050121">
    <property type="entry name" value="Cytochrome_P450_monoxygenase"/>
</dbReference>
<dbReference type="InterPro" id="IPR036396">
    <property type="entry name" value="Cyt_P450_sf"/>
</dbReference>
<comment type="similarity">
    <text evidence="2">Belongs to the cytochrome P450 family.</text>
</comment>
<dbReference type="GO" id="GO:0016705">
    <property type="term" value="F:oxidoreductase activity, acting on paired donors, with incorporation or reduction of molecular oxygen"/>
    <property type="evidence" value="ECO:0007669"/>
    <property type="project" value="InterPro"/>
</dbReference>
<accession>A0A8H4IZQ7</accession>
<keyword evidence="4" id="KW-0560">Oxidoreductase</keyword>
<evidence type="ECO:0000256" key="4">
    <source>
        <dbReference type="ARBA" id="ARBA00023002"/>
    </source>
</evidence>
<evidence type="ECO:0000313" key="10">
    <source>
        <dbReference type="EMBL" id="KAF4310232.1"/>
    </source>
</evidence>
<organism evidence="10 12">
    <name type="scientific">Botryosphaeria dothidea</name>
    <dbReference type="NCBI Taxonomy" id="55169"/>
    <lineage>
        <taxon>Eukaryota</taxon>
        <taxon>Fungi</taxon>
        <taxon>Dikarya</taxon>
        <taxon>Ascomycota</taxon>
        <taxon>Pezizomycotina</taxon>
        <taxon>Dothideomycetes</taxon>
        <taxon>Dothideomycetes incertae sedis</taxon>
        <taxon>Botryosphaeriales</taxon>
        <taxon>Botryosphaeriaceae</taxon>
        <taxon>Botryosphaeria</taxon>
    </lineage>
</organism>
<dbReference type="InterPro" id="IPR001128">
    <property type="entry name" value="Cyt_P450"/>
</dbReference>
<dbReference type="PRINTS" id="PR00385">
    <property type="entry name" value="P450"/>
</dbReference>
<feature type="transmembrane region" description="Helical" evidence="8">
    <location>
        <begin position="98"/>
        <end position="120"/>
    </location>
</feature>
<evidence type="ECO:0000256" key="1">
    <source>
        <dbReference type="ARBA" id="ARBA00001971"/>
    </source>
</evidence>
<evidence type="ECO:0000256" key="6">
    <source>
        <dbReference type="ARBA" id="ARBA00023033"/>
    </source>
</evidence>
<dbReference type="PANTHER" id="PTHR24305">
    <property type="entry name" value="CYTOCHROME P450"/>
    <property type="match status" value="1"/>
</dbReference>
<evidence type="ECO:0000259" key="9">
    <source>
        <dbReference type="Pfam" id="PF20684"/>
    </source>
</evidence>
<dbReference type="PANTHER" id="PTHR24305:SF157">
    <property type="entry name" value="N-ACETYLTRYPTOPHAN 6-HYDROXYLASE IVOC-RELATED"/>
    <property type="match status" value="1"/>
</dbReference>
<dbReference type="PROSITE" id="PS00086">
    <property type="entry name" value="CYTOCHROME_P450"/>
    <property type="match status" value="1"/>
</dbReference>
<dbReference type="PRINTS" id="PR00463">
    <property type="entry name" value="EP450I"/>
</dbReference>
<name>A0A8H4IZQ7_9PEZI</name>
<comment type="caution">
    <text evidence="10">The sequence shown here is derived from an EMBL/GenBank/DDBJ whole genome shotgun (WGS) entry which is preliminary data.</text>
</comment>
<feature type="transmembrane region" description="Helical" evidence="8">
    <location>
        <begin position="132"/>
        <end position="152"/>
    </location>
</feature>
<feature type="transmembrane region" description="Helical" evidence="8">
    <location>
        <begin position="245"/>
        <end position="263"/>
    </location>
</feature>
<keyword evidence="7" id="KW-0349">Heme</keyword>
<feature type="transmembrane region" description="Helical" evidence="8">
    <location>
        <begin position="55"/>
        <end position="78"/>
    </location>
</feature>
<reference evidence="10 12" key="1">
    <citation type="submission" date="2020-04" db="EMBL/GenBank/DDBJ databases">
        <title>Genome Assembly and Annotation of Botryosphaeria dothidea sdau 11-99, a Latent Pathogen of Apple Fruit Ring Rot in China.</title>
        <authorList>
            <person name="Yu C."/>
            <person name="Diao Y."/>
            <person name="Lu Q."/>
            <person name="Zhao J."/>
            <person name="Cui S."/>
            <person name="Peng C."/>
            <person name="He B."/>
            <person name="Liu H."/>
        </authorList>
    </citation>
    <scope>NUCLEOTIDE SEQUENCE [LARGE SCALE GENOMIC DNA]</scope>
    <source>
        <strain evidence="10">Sdau11-99</strain>
        <strain evidence="12">sdau11-99</strain>
    </source>
</reference>
<keyword evidence="6" id="KW-0503">Monooxygenase</keyword>
<dbReference type="EMBL" id="WWBZ02000016">
    <property type="protein sequence ID" value="KAF4310232.1"/>
    <property type="molecule type" value="Genomic_DNA"/>
</dbReference>
<keyword evidence="12" id="KW-1185">Reference proteome</keyword>
<dbReference type="Proteomes" id="UP000572817">
    <property type="component" value="Unassembled WGS sequence"/>
</dbReference>
<evidence type="ECO:0000256" key="7">
    <source>
        <dbReference type="PIRSR" id="PIRSR602401-1"/>
    </source>
</evidence>
<feature type="transmembrane region" description="Helical" evidence="8">
    <location>
        <begin position="380"/>
        <end position="401"/>
    </location>
</feature>
<feature type="transmembrane region" description="Helical" evidence="8">
    <location>
        <begin position="205"/>
        <end position="225"/>
    </location>
</feature>
<keyword evidence="3 7" id="KW-0479">Metal-binding</keyword>
<dbReference type="EMBL" id="WWBZ02000007">
    <property type="protein sequence ID" value="KAF4312105.1"/>
    <property type="molecule type" value="Genomic_DNA"/>
</dbReference>
<proteinExistence type="inferred from homology"/>
<dbReference type="Gene3D" id="1.10.630.10">
    <property type="entry name" value="Cytochrome P450"/>
    <property type="match status" value="1"/>
</dbReference>
<sequence length="905" mass="99635">MDPPAGQTSNFDGPMTSAQWEFIRITAGLVGGATVTLALRIWARAGVMRHFGLDDYAVVAAWLLSIAFFVCSIQWMQYGFGDHLWNVRATQLKDYAQWSIPVLTTYCWAPMLSKFSILMLYHRLNPSKPFRIIIYIIMVIIVGYAMGSTVVVSAVCRPMDSTKAQCLNNLTLIQAVINIATSGLMILIPLPVIRKIQFPLGERMIVFFLLAGGGFAVAASIMRIITIQNVQGDQDYTWERVRVSIWSSVEINVIIICQCIISLKPLIKQYLPGLLDDSVYPRSPNGPSRSRISLPLSFMAIGGKGTARVAGNSRLSKGWWRSPKKDEIIVTNTYEVQSTYEMRSKRPGQFETTNTNTMSPDCPPEIPDGIAGDRPAWPPLLVLVALAGATWCAYTAIYNLYFHPLSRFPGPRAAAVTGYWKAWVECVLEKSFCHELGVLHARHGKVVRVGPNEVGLLAPNHFAAIWDTPQKDSITRLHFSDPQAYHDIYNAKNRWDKERNLYHSFGEDRSSFGFLTYHEAKARKDVLSKSFSPAAIAKCEPIVLAKVRALCAAFAARPPSAPADLNYAFRCMTMDVITYLCFGTSIAATQTPDFAAPILLAMDASTTVFVRFKHSALYKTMITACPPALAVVLSPATKGMIGLQTLLRAQIRGLLKDPQRGLEGLPHDMTIYHRLMDPGAHRAGGGGGGGGEAPSEGSLYEEAQALMFGGADTVGNALMVGSFHLLRQPRACARLKRELGDAWPAVDGEKGPGAKELAELPYLDAVIKEALRMSSGVVAGLLRVVPKEGAVVAGTSVPGGTVVSCASVFVHFNPDIFPEPYSFRPERWLENPDLDNWLVAFSRGPRMCLGINLAWAELRLCFAHVYRKFDMRLAESSPSELKFRDTFLPAFQGEHVKAYMTPISA</sequence>